<dbReference type="Proteomes" id="UP001056386">
    <property type="component" value="Chromosome 2"/>
</dbReference>
<sequence length="568" mass="61375">MKSLPNIKPSAVRRLADWLLSAPDNTEASRLASPSTPTAPELCDADTSDRPKPTFTLTGAQLLEALDLVAPDRTVDQLECEASFQYGDGHDGKGMYCWITEYPEEGATKLESSIAQPIAASVATLVMQPLTNAAMREALDEFELICENNDVRRLTDAEKYAAQEFALSLVHADPSGAPVAEPTCKHIATWADGKCTDCGAQVVSDDELTQRALADRDIDLFGQAFMIDGKRIDPERVSILSKHAVAADGTPTDDLLQLDVLLAKFHEAIWRAGWRAGAGDDDLIDFDLAGKDEAKAIQRHARAMLNARAAVSPATADTPLNGIAATMFHGEGAIARCSYCGRYSLDPKTLGDRQPKCECGEKDGWSGSFEKPRPDANWSGAAPASAREPSPTAGMNSGERIKHVGGRENAAGYIEFGSVAAVDALIKQVIRDLPRPSPSDAIDTALLREALDDQCAFQAEIDRLRKIINTPQSGNFLRAVSIEAEHQRQRWSSEHDSGKTPADWFWLVGYLAGKALTAANAGNVEKAEHHVITTAAALANWHLAIFGQTDMQPGIQPPLDDARKREKS</sequence>
<proteinExistence type="predicted"/>
<reference evidence="2" key="1">
    <citation type="submission" date="2022-06" db="EMBL/GenBank/DDBJ databases">
        <title>Draft genome sequence of Burkholderia glumae strain GR20004 isolated from rice panicle showing bacterial panicle blight.</title>
        <authorList>
            <person name="Choi S.Y."/>
            <person name="Lee Y.H."/>
        </authorList>
    </citation>
    <scope>NUCLEOTIDE SEQUENCE</scope>
    <source>
        <strain evidence="2">GR20004</strain>
    </source>
</reference>
<dbReference type="EMBL" id="CP099583">
    <property type="protein sequence ID" value="USS42786.1"/>
    <property type="molecule type" value="Genomic_DNA"/>
</dbReference>
<feature type="compositionally biased region" description="Polar residues" evidence="1">
    <location>
        <begin position="26"/>
        <end position="38"/>
    </location>
</feature>
<dbReference type="RefSeq" id="WP_198292396.1">
    <property type="nucleotide sequence ID" value="NZ_CP099583.1"/>
</dbReference>
<accession>A0ABY5BAY0</accession>
<evidence type="ECO:0000313" key="2">
    <source>
        <dbReference type="EMBL" id="USS42786.1"/>
    </source>
</evidence>
<keyword evidence="3" id="KW-1185">Reference proteome</keyword>
<feature type="region of interest" description="Disordered" evidence="1">
    <location>
        <begin position="361"/>
        <end position="400"/>
    </location>
</feature>
<evidence type="ECO:0000313" key="3">
    <source>
        <dbReference type="Proteomes" id="UP001056386"/>
    </source>
</evidence>
<gene>
    <name evidence="2" type="ORF">NFI99_11445</name>
</gene>
<feature type="region of interest" description="Disordered" evidence="1">
    <location>
        <begin position="26"/>
        <end position="51"/>
    </location>
</feature>
<protein>
    <submittedName>
        <fullName evidence="2">Uncharacterized protein</fullName>
    </submittedName>
</protein>
<name>A0ABY5BAY0_BURGL</name>
<feature type="compositionally biased region" description="Basic and acidic residues" evidence="1">
    <location>
        <begin position="361"/>
        <end position="374"/>
    </location>
</feature>
<evidence type="ECO:0000256" key="1">
    <source>
        <dbReference type="SAM" id="MobiDB-lite"/>
    </source>
</evidence>
<organism evidence="2 3">
    <name type="scientific">Burkholderia glumae</name>
    <name type="common">Pseudomonas glumae</name>
    <dbReference type="NCBI Taxonomy" id="337"/>
    <lineage>
        <taxon>Bacteria</taxon>
        <taxon>Pseudomonadati</taxon>
        <taxon>Pseudomonadota</taxon>
        <taxon>Betaproteobacteria</taxon>
        <taxon>Burkholderiales</taxon>
        <taxon>Burkholderiaceae</taxon>
        <taxon>Burkholderia</taxon>
    </lineage>
</organism>